<proteinExistence type="predicted"/>
<keyword evidence="2" id="KW-1185">Reference proteome</keyword>
<gene>
    <name evidence="1" type="ORF">BMMGA3_15015</name>
</gene>
<dbReference type="InterPro" id="IPR022258">
    <property type="entry name" value="Flagellar_operon_YvyF"/>
</dbReference>
<evidence type="ECO:0000313" key="1">
    <source>
        <dbReference type="EMBL" id="AIE61360.1"/>
    </source>
</evidence>
<dbReference type="NCBIfam" id="TIGR03826">
    <property type="entry name" value="YvyF"/>
    <property type="match status" value="1"/>
</dbReference>
<sequence>MGELANCPKCGGIFVKNQFRDICQNCWKEEEKAYETVYRFIRKRENRAATIQQVVEATGVEEELLFKFIRTGRLILTQFPNLGYPCDKCGKIIREGKLCNHCKEELRKELELHEAEEERKREIEKREKQATYLAMDARYRKREF</sequence>
<reference evidence="1 2" key="1">
    <citation type="journal article" date="2015" name="BMC Genomics">
        <title>Transcriptome analysis of thermophilic methylotrophic Bacillus methanolicus MGA3 using RNA-sequencing provides detailed insights into its previously uncharted transcriptional landscape.</title>
        <authorList>
            <person name="Irla M."/>
            <person name="Neshat A."/>
            <person name="Brautaset T."/>
            <person name="Ruckert C."/>
            <person name="Kalinowski J."/>
            <person name="Wendisch V.F."/>
        </authorList>
    </citation>
    <scope>NUCLEOTIDE SEQUENCE [LARGE SCALE GENOMIC DNA]</scope>
    <source>
        <strain evidence="2">MGA3 / ATCC 53907</strain>
    </source>
</reference>
<accession>I3EB05</accession>
<name>I3EB05_BACMM</name>
<dbReference type="HOGENOM" id="CLU_137779_1_0_9"/>
<dbReference type="OrthoDB" id="1739831at2"/>
<dbReference type="STRING" id="796606.BMMGA3_15015"/>
<dbReference type="Proteomes" id="UP000027602">
    <property type="component" value="Chromosome"/>
</dbReference>
<dbReference type="EMBL" id="CP007739">
    <property type="protein sequence ID" value="AIE61360.1"/>
    <property type="molecule type" value="Genomic_DNA"/>
</dbReference>
<organism evidence="1 2">
    <name type="scientific">Bacillus methanolicus (strain MGA3 / ATCC 53907)</name>
    <dbReference type="NCBI Taxonomy" id="796606"/>
    <lineage>
        <taxon>Bacteria</taxon>
        <taxon>Bacillati</taxon>
        <taxon>Bacillota</taxon>
        <taxon>Bacilli</taxon>
        <taxon>Bacillales</taxon>
        <taxon>Bacillaceae</taxon>
        <taxon>Bacillus</taxon>
    </lineage>
</organism>
<dbReference type="eggNOG" id="ENOG5032TKA">
    <property type="taxonomic scope" value="Bacteria"/>
</dbReference>
<evidence type="ECO:0000313" key="2">
    <source>
        <dbReference type="Proteomes" id="UP000027602"/>
    </source>
</evidence>
<dbReference type="KEGG" id="bmet:BMMGA3_15015"/>
<protein>
    <submittedName>
        <fullName evidence="1">Membrane protein</fullName>
    </submittedName>
</protein>
<dbReference type="AlphaFoldDB" id="I3EB05"/>
<dbReference type="RefSeq" id="WP_003346462.1">
    <property type="nucleotide sequence ID" value="NZ_ADWW01000001.1"/>
</dbReference>